<proteinExistence type="predicted"/>
<sequence length="38" mass="4536">MKDMLNLSIIHNISIFAQWKSLNTSHFIELLKMIYKLT</sequence>
<name>E6YZJ5_BARSR</name>
<protein>
    <submittedName>
        <fullName evidence="1">Uncharacterized protein</fullName>
    </submittedName>
</protein>
<dbReference type="AlphaFoldDB" id="E6YZJ5"/>
<accession>E6YZJ5</accession>
<gene>
    <name evidence="1" type="ORF">B11C_40138</name>
</gene>
<organism evidence="1">
    <name type="scientific">Bartonella schoenbuchensis (strain DSM 13525 / NCTC 13165 / R1)</name>
    <dbReference type="NCBI Taxonomy" id="687861"/>
    <lineage>
        <taxon>Bacteria</taxon>
        <taxon>Pseudomonadati</taxon>
        <taxon>Pseudomonadota</taxon>
        <taxon>Alphaproteobacteria</taxon>
        <taxon>Hyphomicrobiales</taxon>
        <taxon>Bartonellaceae</taxon>
        <taxon>Bartonella</taxon>
    </lineage>
</organism>
<reference evidence="1" key="1">
    <citation type="journal article" date="2011" name="PLoS Genet.">
        <title>Parallel evolution of a type IV secretion system in radiating lineages of the host-restricted bacterial pathogen Bartonella.</title>
        <authorList>
            <person name="Engel P."/>
            <person name="Salzburger W."/>
            <person name="Liesch M."/>
            <person name="Chang C.C."/>
            <person name="Maruyama S."/>
            <person name="Lanz C."/>
            <person name="Calteau A."/>
            <person name="Lajus A."/>
            <person name="Medigue C."/>
            <person name="Schuster S.C."/>
            <person name="Dehio C."/>
        </authorList>
    </citation>
    <scope>NUCLEOTIDE SEQUENCE</scope>
    <source>
        <strain evidence="1">R1</strain>
    </source>
</reference>
<evidence type="ECO:0000313" key="1">
    <source>
        <dbReference type="EMBL" id="CBI82283.1"/>
    </source>
</evidence>
<dbReference type="EMBL" id="FN645509">
    <property type="protein sequence ID" value="CBI82283.1"/>
    <property type="molecule type" value="Genomic_DNA"/>
</dbReference>